<dbReference type="EMBL" id="PFMR01000050">
    <property type="protein sequence ID" value="PIZ18013.1"/>
    <property type="molecule type" value="Genomic_DNA"/>
</dbReference>
<proteinExistence type="predicted"/>
<evidence type="ECO:0008006" key="3">
    <source>
        <dbReference type="Google" id="ProtNLM"/>
    </source>
</evidence>
<dbReference type="Proteomes" id="UP000229307">
    <property type="component" value="Unassembled WGS sequence"/>
</dbReference>
<name>A0A2M7SFE9_9BACT</name>
<comment type="caution">
    <text evidence="1">The sequence shown here is derived from an EMBL/GenBank/DDBJ whole genome shotgun (WGS) entry which is preliminary data.</text>
</comment>
<accession>A0A2M7SFE9</accession>
<evidence type="ECO:0000313" key="1">
    <source>
        <dbReference type="EMBL" id="PIZ18013.1"/>
    </source>
</evidence>
<gene>
    <name evidence="1" type="ORF">COY52_01650</name>
</gene>
<protein>
    <recommendedName>
        <fullName evidence="3">Phage-Barnase-EndoU-ColicinE5/D-RelE like nuclease 2 domain-containing protein</fullName>
    </recommendedName>
</protein>
<reference evidence="2" key="1">
    <citation type="submission" date="2017-09" db="EMBL/GenBank/DDBJ databases">
        <title>Depth-based differentiation of microbial function through sediment-hosted aquifers and enrichment of novel symbionts in the deep terrestrial subsurface.</title>
        <authorList>
            <person name="Probst A.J."/>
            <person name="Ladd B."/>
            <person name="Jarett J.K."/>
            <person name="Geller-Mcgrath D.E."/>
            <person name="Sieber C.M.K."/>
            <person name="Emerson J.B."/>
            <person name="Anantharaman K."/>
            <person name="Thomas B.C."/>
            <person name="Malmstrom R."/>
            <person name="Stieglmeier M."/>
            <person name="Klingl A."/>
            <person name="Woyke T."/>
            <person name="Ryan C.M."/>
            <person name="Banfield J.F."/>
        </authorList>
    </citation>
    <scope>NUCLEOTIDE SEQUENCE [LARGE SCALE GENOMIC DNA]</scope>
</reference>
<organism evidence="1 2">
    <name type="scientific">Candidatus Desantisbacteria bacterium CG_4_10_14_0_8_um_filter_48_22</name>
    <dbReference type="NCBI Taxonomy" id="1974543"/>
    <lineage>
        <taxon>Bacteria</taxon>
        <taxon>Candidatus Desantisiibacteriota</taxon>
    </lineage>
</organism>
<dbReference type="AlphaFoldDB" id="A0A2M7SFE9"/>
<sequence>MDVVKSKNNVTVRLTEERWFHIIENHDDLAGYYEDVLKTVEEPDCIIEGYGGALIALTQMLKNKFLAVVYKESENNGLIITAYFTSRIKIEKEVIIWQKQ</sequence>
<evidence type="ECO:0000313" key="2">
    <source>
        <dbReference type="Proteomes" id="UP000229307"/>
    </source>
</evidence>